<accession>A0ABX9DGM9</accession>
<protein>
    <submittedName>
        <fullName evidence="1">Uncharacterized protein</fullName>
    </submittedName>
</protein>
<dbReference type="RefSeq" id="WP_112316315.1">
    <property type="nucleotide sequence ID" value="NZ_MUAV01000015.1"/>
</dbReference>
<dbReference type="Proteomes" id="UP000248659">
    <property type="component" value="Unassembled WGS sequence"/>
</dbReference>
<evidence type="ECO:0000313" key="2">
    <source>
        <dbReference type="Proteomes" id="UP000248659"/>
    </source>
</evidence>
<comment type="caution">
    <text evidence="1">The sequence shown here is derived from an EMBL/GenBank/DDBJ whole genome shotgun (WGS) entry which is preliminary data.</text>
</comment>
<organism evidence="1 2">
    <name type="scientific">Rhodovulum viride</name>
    <dbReference type="NCBI Taxonomy" id="1231134"/>
    <lineage>
        <taxon>Bacteria</taxon>
        <taxon>Pseudomonadati</taxon>
        <taxon>Pseudomonadota</taxon>
        <taxon>Alphaproteobacteria</taxon>
        <taxon>Rhodobacterales</taxon>
        <taxon>Paracoccaceae</taxon>
        <taxon>Rhodovulum</taxon>
    </lineage>
</organism>
<keyword evidence="2" id="KW-1185">Reference proteome</keyword>
<proteinExistence type="predicted"/>
<reference evidence="1 2" key="1">
    <citation type="submission" date="2017-01" db="EMBL/GenBank/DDBJ databases">
        <title>Genome sequence of Rhodovulum viride JA756.</title>
        <authorList>
            <person name="Lakshmi K.V."/>
            <person name="Tushar L.D."/>
            <person name="Sasikala C."/>
            <person name="Venkataramana C."/>
        </authorList>
    </citation>
    <scope>NUCLEOTIDE SEQUENCE [LARGE SCALE GENOMIC DNA]</scope>
    <source>
        <strain evidence="1 2">JA756</strain>
    </source>
</reference>
<sequence length="89" mass="10035">MGTWTMANLAIDLASLLPEPRWTVCIHLKGGHVARLMMPEADAVSLLEVMEGHIRAHGFRGWMRGEMVVLNMEELQMVRLIPWPGVAEE</sequence>
<evidence type="ECO:0000313" key="1">
    <source>
        <dbReference type="EMBL" id="RAP40730.1"/>
    </source>
</evidence>
<name>A0ABX9DGM9_9RHOB</name>
<gene>
    <name evidence="1" type="ORF">BYZ73_13220</name>
</gene>
<dbReference type="EMBL" id="MUAV01000015">
    <property type="protein sequence ID" value="RAP40730.1"/>
    <property type="molecule type" value="Genomic_DNA"/>
</dbReference>